<name>A0AAI9UKP9_9PEZI</name>
<comment type="caution">
    <text evidence="1">The sequence shown here is derived from an EMBL/GenBank/DDBJ whole genome shotgun (WGS) entry which is preliminary data.</text>
</comment>
<dbReference type="Proteomes" id="UP001239213">
    <property type="component" value="Unassembled WGS sequence"/>
</dbReference>
<dbReference type="EMBL" id="MPDP01000279">
    <property type="protein sequence ID" value="KAK1458333.1"/>
    <property type="molecule type" value="Genomic_DNA"/>
</dbReference>
<protein>
    <submittedName>
        <fullName evidence="1">Uncharacterized protein</fullName>
    </submittedName>
</protein>
<dbReference type="AlphaFoldDB" id="A0AAI9UKP9"/>
<sequence>MLRGLGHAYICPSKGWRAVLSARQGNPEGVREHLCMPAERCTTNDSSVHRKGGNSCSCPNLPVSYSPKLCQGPQIA</sequence>
<organism evidence="1 2">
    <name type="scientific">Colletotrichum cuscutae</name>
    <dbReference type="NCBI Taxonomy" id="1209917"/>
    <lineage>
        <taxon>Eukaryota</taxon>
        <taxon>Fungi</taxon>
        <taxon>Dikarya</taxon>
        <taxon>Ascomycota</taxon>
        <taxon>Pezizomycotina</taxon>
        <taxon>Sordariomycetes</taxon>
        <taxon>Hypocreomycetidae</taxon>
        <taxon>Glomerellales</taxon>
        <taxon>Glomerellaceae</taxon>
        <taxon>Colletotrichum</taxon>
        <taxon>Colletotrichum acutatum species complex</taxon>
    </lineage>
</organism>
<evidence type="ECO:0000313" key="2">
    <source>
        <dbReference type="Proteomes" id="UP001239213"/>
    </source>
</evidence>
<evidence type="ECO:0000313" key="1">
    <source>
        <dbReference type="EMBL" id="KAK1458333.1"/>
    </source>
</evidence>
<keyword evidence="2" id="KW-1185">Reference proteome</keyword>
<proteinExistence type="predicted"/>
<accession>A0AAI9UKP9</accession>
<gene>
    <name evidence="1" type="ORF">CCUS01_09432</name>
</gene>
<reference evidence="1" key="1">
    <citation type="submission" date="2016-11" db="EMBL/GenBank/DDBJ databases">
        <title>The genome sequence of Colletotrichum cuscutae.</title>
        <authorList>
            <person name="Baroncelli R."/>
        </authorList>
    </citation>
    <scope>NUCLEOTIDE SEQUENCE</scope>
    <source>
        <strain evidence="1">IMI 304802</strain>
    </source>
</reference>